<feature type="domain" description="YqgF/RNase H-like" evidence="6">
    <location>
        <begin position="17"/>
        <end position="115"/>
    </location>
</feature>
<dbReference type="PANTHER" id="PTHR33317:SF4">
    <property type="entry name" value="POLYNUCLEOTIDYL TRANSFERASE, RIBONUCLEASE H-LIKE SUPERFAMILY PROTEIN"/>
    <property type="match status" value="1"/>
</dbReference>
<dbReference type="SMART" id="SM00732">
    <property type="entry name" value="YqgFc"/>
    <property type="match status" value="1"/>
</dbReference>
<proteinExistence type="inferred from homology"/>
<dbReference type="CDD" id="cd16964">
    <property type="entry name" value="YqgF"/>
    <property type="match status" value="1"/>
</dbReference>
<dbReference type="GO" id="GO:0005829">
    <property type="term" value="C:cytosol"/>
    <property type="evidence" value="ECO:0007669"/>
    <property type="project" value="TreeGrafter"/>
</dbReference>
<dbReference type="InterPro" id="IPR005227">
    <property type="entry name" value="YqgF"/>
</dbReference>
<dbReference type="PANTHER" id="PTHR33317">
    <property type="entry name" value="POLYNUCLEOTIDYL TRANSFERASE, RIBONUCLEASE H-LIKE SUPERFAMILY PROTEIN"/>
    <property type="match status" value="1"/>
</dbReference>
<comment type="function">
    <text evidence="5">Could be a nuclease involved in processing of the 5'-end of pre-16S rRNA.</text>
</comment>
<comment type="subcellular location">
    <subcellularLocation>
        <location evidence="5">Cytoplasm</location>
    </subcellularLocation>
</comment>
<gene>
    <name evidence="7" type="ORF">LX69_02443</name>
</gene>
<accession>A0A2W7N3K3</accession>
<dbReference type="HAMAP" id="MF_00651">
    <property type="entry name" value="Nuclease_YqgF"/>
    <property type="match status" value="1"/>
</dbReference>
<dbReference type="InterPro" id="IPR037027">
    <property type="entry name" value="YqgF/RNaseH-like_dom_sf"/>
</dbReference>
<name>A0A2W7N3K3_9BACT</name>
<keyword evidence="4 5" id="KW-0378">Hydrolase</keyword>
<evidence type="ECO:0000256" key="1">
    <source>
        <dbReference type="ARBA" id="ARBA00022490"/>
    </source>
</evidence>
<evidence type="ECO:0000256" key="2">
    <source>
        <dbReference type="ARBA" id="ARBA00022517"/>
    </source>
</evidence>
<dbReference type="EC" id="3.1.-.-" evidence="5"/>
<dbReference type="Gene3D" id="3.30.420.140">
    <property type="entry name" value="YqgF/RNase H-like domain"/>
    <property type="match status" value="1"/>
</dbReference>
<dbReference type="InterPro" id="IPR006641">
    <property type="entry name" value="YqgF/RNaseH-like_dom"/>
</dbReference>
<protein>
    <recommendedName>
        <fullName evidence="5">Putative pre-16S rRNA nuclease</fullName>
        <ecNumber evidence="5">3.1.-.-</ecNumber>
    </recommendedName>
</protein>
<evidence type="ECO:0000313" key="7">
    <source>
        <dbReference type="EMBL" id="PZX14263.1"/>
    </source>
</evidence>
<keyword evidence="3 5" id="KW-0540">Nuclease</keyword>
<dbReference type="InterPro" id="IPR012337">
    <property type="entry name" value="RNaseH-like_sf"/>
</dbReference>
<dbReference type="NCBIfam" id="TIGR00250">
    <property type="entry name" value="RNAse_H_YqgF"/>
    <property type="match status" value="1"/>
</dbReference>
<comment type="caution">
    <text evidence="7">The sequence shown here is derived from an EMBL/GenBank/DDBJ whole genome shotgun (WGS) entry which is preliminary data.</text>
</comment>
<dbReference type="GO" id="GO:0016788">
    <property type="term" value="F:hydrolase activity, acting on ester bonds"/>
    <property type="evidence" value="ECO:0007669"/>
    <property type="project" value="UniProtKB-UniRule"/>
</dbReference>
<keyword evidence="8" id="KW-1185">Reference proteome</keyword>
<organism evidence="7 8">
    <name type="scientific">Breznakibacter xylanolyticus</name>
    <dbReference type="NCBI Taxonomy" id="990"/>
    <lineage>
        <taxon>Bacteria</taxon>
        <taxon>Pseudomonadati</taxon>
        <taxon>Bacteroidota</taxon>
        <taxon>Bacteroidia</taxon>
        <taxon>Marinilabiliales</taxon>
        <taxon>Marinilabiliaceae</taxon>
        <taxon>Breznakibacter</taxon>
    </lineage>
</organism>
<dbReference type="GO" id="GO:0000967">
    <property type="term" value="P:rRNA 5'-end processing"/>
    <property type="evidence" value="ECO:0007669"/>
    <property type="project" value="UniProtKB-UniRule"/>
</dbReference>
<evidence type="ECO:0000313" key="8">
    <source>
        <dbReference type="Proteomes" id="UP000249239"/>
    </source>
</evidence>
<dbReference type="EMBL" id="QKZK01000021">
    <property type="protein sequence ID" value="PZX14263.1"/>
    <property type="molecule type" value="Genomic_DNA"/>
</dbReference>
<dbReference type="GO" id="GO:0004518">
    <property type="term" value="F:nuclease activity"/>
    <property type="evidence" value="ECO:0007669"/>
    <property type="project" value="UniProtKB-KW"/>
</dbReference>
<dbReference type="Proteomes" id="UP000249239">
    <property type="component" value="Unassembled WGS sequence"/>
</dbReference>
<evidence type="ECO:0000256" key="3">
    <source>
        <dbReference type="ARBA" id="ARBA00022722"/>
    </source>
</evidence>
<evidence type="ECO:0000259" key="6">
    <source>
        <dbReference type="SMART" id="SM00732"/>
    </source>
</evidence>
<sequence length="152" mass="17348">MQLAKNDYFCANSTHMARILAIDYGKKKTGLAVTDPLQIIANGLTTVPTHQLFDFLDKYLQTEAVERIVVGYPTQTTGEISESMKYITPFVNRLKNKYPHLPVEWVDERFTSKMAFQTMLDAGLKKTARQNKNLVDQISATIILQSYLETKR</sequence>
<dbReference type="SUPFAM" id="SSF53098">
    <property type="entry name" value="Ribonuclease H-like"/>
    <property type="match status" value="1"/>
</dbReference>
<reference evidence="7 8" key="1">
    <citation type="submission" date="2018-06" db="EMBL/GenBank/DDBJ databases">
        <title>Genomic Encyclopedia of Archaeal and Bacterial Type Strains, Phase II (KMG-II): from individual species to whole genera.</title>
        <authorList>
            <person name="Goeker M."/>
        </authorList>
    </citation>
    <scope>NUCLEOTIDE SEQUENCE [LARGE SCALE GENOMIC DNA]</scope>
    <source>
        <strain evidence="7 8">DSM 6779</strain>
    </source>
</reference>
<dbReference type="AlphaFoldDB" id="A0A2W7N3K3"/>
<evidence type="ECO:0000256" key="5">
    <source>
        <dbReference type="HAMAP-Rule" id="MF_00651"/>
    </source>
</evidence>
<keyword evidence="2 5" id="KW-0690">Ribosome biogenesis</keyword>
<comment type="similarity">
    <text evidence="5">Belongs to the YqgF HJR family.</text>
</comment>
<keyword evidence="1 5" id="KW-0963">Cytoplasm</keyword>
<dbReference type="Pfam" id="PF03652">
    <property type="entry name" value="RuvX"/>
    <property type="match status" value="1"/>
</dbReference>
<evidence type="ECO:0000256" key="4">
    <source>
        <dbReference type="ARBA" id="ARBA00022801"/>
    </source>
</evidence>